<keyword evidence="3" id="KW-0238">DNA-binding</keyword>
<keyword evidence="5" id="KW-0539">Nucleus</keyword>
<dbReference type="Proteomes" id="UP000076584">
    <property type="component" value="Unassembled WGS sequence"/>
</dbReference>
<dbReference type="SUPFAM" id="SSF57701">
    <property type="entry name" value="Zn2/Cys6 DNA-binding domain"/>
    <property type="match status" value="1"/>
</dbReference>
<dbReference type="InterPro" id="IPR051711">
    <property type="entry name" value="Stress_Response_Reg"/>
</dbReference>
<dbReference type="EMBL" id="LFIW01001595">
    <property type="protein sequence ID" value="KZL81741.1"/>
    <property type="molecule type" value="Genomic_DNA"/>
</dbReference>
<evidence type="ECO:0000256" key="3">
    <source>
        <dbReference type="ARBA" id="ARBA00023125"/>
    </source>
</evidence>
<dbReference type="GO" id="GO:0008270">
    <property type="term" value="F:zinc ion binding"/>
    <property type="evidence" value="ECO:0007669"/>
    <property type="project" value="InterPro"/>
</dbReference>
<feature type="compositionally biased region" description="Polar residues" evidence="6">
    <location>
        <begin position="45"/>
        <end position="54"/>
    </location>
</feature>
<dbReference type="SMART" id="SM00066">
    <property type="entry name" value="GAL4"/>
    <property type="match status" value="1"/>
</dbReference>
<feature type="region of interest" description="Disordered" evidence="6">
    <location>
        <begin position="43"/>
        <end position="113"/>
    </location>
</feature>
<evidence type="ECO:0000256" key="5">
    <source>
        <dbReference type="ARBA" id="ARBA00023242"/>
    </source>
</evidence>
<evidence type="ECO:0000259" key="7">
    <source>
        <dbReference type="PROSITE" id="PS50048"/>
    </source>
</evidence>
<gene>
    <name evidence="8" type="ORF">CI238_10806</name>
</gene>
<keyword evidence="4" id="KW-0804">Transcription</keyword>
<sequence>MKPNRRKLRRTTNACISCRQSKIKCSGEEPCSNCRKRVMRCKHTGGSNKATSSERSIHNRPRRTSEQQYSSGSKRFSNAMFGSDDEESDMYTTDSRPREPRSSETNTSPQCLYTSPFALPSTTIKNTHQNKRNWSTLSIRTCKKCRASTADEQPDISGLPSIDHALYLFNTVKFRLGENYQLIDEKTFTRNLEEFQYGITSRKVAESRLWFVQSFLVLSFGQAFLSRSKTSKEPPGSKFYIRAMALLPEPTSLWKDSLLAIKVLSLAGLYLYSIYHRESALLYDVDITTLLAPPSICSQRDATLGLHVKLSHLLSSIVTSIYKSEKTPLGEFLEATRSILHTLAGHAQEIERITRLKFQNSVDTMPKVTRGITLLYHQCVIMATRPLFLFALKQELESFDYGQRNEEDLAAPLITFILTGIKSATKTLQILSNEDSLLEVFLPFELEYAYGAAIHLTMTNAIYPSASDVDGSAQSQQAHIIFDEMIHKGNSVAEVRKAEFDYLESLFDVTSQKGALGI</sequence>
<dbReference type="GO" id="GO:0000981">
    <property type="term" value="F:DNA-binding transcription factor activity, RNA polymerase II-specific"/>
    <property type="evidence" value="ECO:0007669"/>
    <property type="project" value="InterPro"/>
</dbReference>
<evidence type="ECO:0000256" key="6">
    <source>
        <dbReference type="SAM" id="MobiDB-lite"/>
    </source>
</evidence>
<organism evidence="8 9">
    <name type="scientific">Colletotrichum incanum</name>
    <name type="common">Soybean anthracnose fungus</name>
    <dbReference type="NCBI Taxonomy" id="1573173"/>
    <lineage>
        <taxon>Eukaryota</taxon>
        <taxon>Fungi</taxon>
        <taxon>Dikarya</taxon>
        <taxon>Ascomycota</taxon>
        <taxon>Pezizomycotina</taxon>
        <taxon>Sordariomycetes</taxon>
        <taxon>Hypocreomycetidae</taxon>
        <taxon>Glomerellales</taxon>
        <taxon>Glomerellaceae</taxon>
        <taxon>Colletotrichum</taxon>
        <taxon>Colletotrichum spaethianum species complex</taxon>
    </lineage>
</organism>
<dbReference type="Gene3D" id="4.10.240.10">
    <property type="entry name" value="Zn(2)-C6 fungal-type DNA-binding domain"/>
    <property type="match status" value="1"/>
</dbReference>
<evidence type="ECO:0000256" key="1">
    <source>
        <dbReference type="ARBA" id="ARBA00004123"/>
    </source>
</evidence>
<feature type="compositionally biased region" description="Polar residues" evidence="6">
    <location>
        <begin position="66"/>
        <end position="76"/>
    </location>
</feature>
<dbReference type="STRING" id="1573173.A0A167BU23"/>
<accession>A0A167BU23</accession>
<dbReference type="AlphaFoldDB" id="A0A167BU23"/>
<evidence type="ECO:0000256" key="2">
    <source>
        <dbReference type="ARBA" id="ARBA00023015"/>
    </source>
</evidence>
<evidence type="ECO:0000256" key="4">
    <source>
        <dbReference type="ARBA" id="ARBA00023163"/>
    </source>
</evidence>
<dbReference type="PANTHER" id="PTHR47540:SF6">
    <property type="entry name" value="ZN(II)2CYS6 TRANSCRIPTION FACTOR (EUROFUNG)"/>
    <property type="match status" value="1"/>
</dbReference>
<comment type="subcellular location">
    <subcellularLocation>
        <location evidence="1">Nucleus</location>
    </subcellularLocation>
</comment>
<feature type="compositionally biased region" description="Polar residues" evidence="6">
    <location>
        <begin position="103"/>
        <end position="113"/>
    </location>
</feature>
<proteinExistence type="predicted"/>
<dbReference type="GO" id="GO:0043565">
    <property type="term" value="F:sequence-specific DNA binding"/>
    <property type="evidence" value="ECO:0007669"/>
    <property type="project" value="TreeGrafter"/>
</dbReference>
<dbReference type="PROSITE" id="PS50048">
    <property type="entry name" value="ZN2_CY6_FUNGAL_2"/>
    <property type="match status" value="1"/>
</dbReference>
<comment type="caution">
    <text evidence="8">The sequence shown here is derived from an EMBL/GenBank/DDBJ whole genome shotgun (WGS) entry which is preliminary data.</text>
</comment>
<dbReference type="InterPro" id="IPR036864">
    <property type="entry name" value="Zn2-C6_fun-type_DNA-bd_sf"/>
</dbReference>
<protein>
    <submittedName>
        <fullName evidence="8">Zn 2cys6 transcription factor</fullName>
    </submittedName>
</protein>
<name>A0A167BU23_COLIC</name>
<dbReference type="CDD" id="cd00067">
    <property type="entry name" value="GAL4"/>
    <property type="match status" value="1"/>
</dbReference>
<reference evidence="8 9" key="1">
    <citation type="submission" date="2015-06" db="EMBL/GenBank/DDBJ databases">
        <title>Survival trade-offs in plant roots during colonization by closely related pathogenic and mutualistic fungi.</title>
        <authorList>
            <person name="Hacquard S."/>
            <person name="Kracher B."/>
            <person name="Hiruma K."/>
            <person name="Weinman A."/>
            <person name="Muench P."/>
            <person name="Garrido Oter R."/>
            <person name="Ver Loren van Themaat E."/>
            <person name="Dallerey J.-F."/>
            <person name="Damm U."/>
            <person name="Henrissat B."/>
            <person name="Lespinet O."/>
            <person name="Thon M."/>
            <person name="Kemen E."/>
            <person name="McHardy A.C."/>
            <person name="Schulze-Lefert P."/>
            <person name="O'Connell R.J."/>
        </authorList>
    </citation>
    <scope>NUCLEOTIDE SEQUENCE [LARGE SCALE GENOMIC DNA]</scope>
    <source>
        <strain evidence="8 9">MAFF 238704</strain>
    </source>
</reference>
<dbReference type="PROSITE" id="PS00463">
    <property type="entry name" value="ZN2_CY6_FUNGAL_1"/>
    <property type="match status" value="1"/>
</dbReference>
<evidence type="ECO:0000313" key="8">
    <source>
        <dbReference type="EMBL" id="KZL81741.1"/>
    </source>
</evidence>
<dbReference type="GO" id="GO:0005634">
    <property type="term" value="C:nucleus"/>
    <property type="evidence" value="ECO:0007669"/>
    <property type="project" value="UniProtKB-SubCell"/>
</dbReference>
<dbReference type="PANTHER" id="PTHR47540">
    <property type="entry name" value="THIAMINE REPRESSIBLE GENES REGULATORY PROTEIN THI5"/>
    <property type="match status" value="1"/>
</dbReference>
<keyword evidence="9" id="KW-1185">Reference proteome</keyword>
<dbReference type="Pfam" id="PF00172">
    <property type="entry name" value="Zn_clus"/>
    <property type="match status" value="1"/>
</dbReference>
<dbReference type="InterPro" id="IPR001138">
    <property type="entry name" value="Zn2Cys6_DnaBD"/>
</dbReference>
<dbReference type="CDD" id="cd12148">
    <property type="entry name" value="fungal_TF_MHR"/>
    <property type="match status" value="1"/>
</dbReference>
<feature type="domain" description="Zn(2)-C6 fungal-type" evidence="7">
    <location>
        <begin position="14"/>
        <end position="43"/>
    </location>
</feature>
<evidence type="ECO:0000313" key="9">
    <source>
        <dbReference type="Proteomes" id="UP000076584"/>
    </source>
</evidence>
<keyword evidence="2" id="KW-0805">Transcription regulation</keyword>
<dbReference type="GO" id="GO:0045944">
    <property type="term" value="P:positive regulation of transcription by RNA polymerase II"/>
    <property type="evidence" value="ECO:0007669"/>
    <property type="project" value="TreeGrafter"/>
</dbReference>